<dbReference type="GeneID" id="83058259"/>
<dbReference type="EMBL" id="CP016757">
    <property type="protein sequence ID" value="ANZ45438.1"/>
    <property type="molecule type" value="Genomic_DNA"/>
</dbReference>
<reference evidence="1" key="1">
    <citation type="submission" date="2016-08" db="EMBL/GenBank/DDBJ databases">
        <title>Complete genome of Cloacibacillus porcorum.</title>
        <authorList>
            <person name="Looft T."/>
            <person name="Bayles D.O."/>
            <person name="Alt D.P."/>
        </authorList>
    </citation>
    <scope>NUCLEOTIDE SEQUENCE [LARGE SCALE GENOMIC DNA]</scope>
    <source>
        <strain evidence="1">CL-84</strain>
    </source>
</reference>
<protein>
    <submittedName>
        <fullName evidence="1">Uncharacterized protein</fullName>
    </submittedName>
</protein>
<keyword evidence="2" id="KW-1185">Reference proteome</keyword>
<dbReference type="OrthoDB" id="8101458at2"/>
<dbReference type="KEGG" id="cpor:BED41_10395"/>
<sequence length="167" mass="18047">MTKKVVRYKRINGALVKQFEVPPLIGGLVDIASLPIVGTSGSAVIESGENANGRYIKWADGTMICTHTYVREPKYSDFLFFTGEWVLPIANVGTVYKFVVGFAATTNDSPTANHSVYTSIGYQGTDTCVWSTGSNSAVKRLADAIRTGGSYGVVSYTAYLVAIGRWK</sequence>
<evidence type="ECO:0000313" key="1">
    <source>
        <dbReference type="EMBL" id="ANZ45438.1"/>
    </source>
</evidence>
<organism evidence="1 2">
    <name type="scientific">Cloacibacillus porcorum</name>
    <dbReference type="NCBI Taxonomy" id="1197717"/>
    <lineage>
        <taxon>Bacteria</taxon>
        <taxon>Thermotogati</taxon>
        <taxon>Synergistota</taxon>
        <taxon>Synergistia</taxon>
        <taxon>Synergistales</taxon>
        <taxon>Synergistaceae</taxon>
        <taxon>Cloacibacillus</taxon>
    </lineage>
</organism>
<proteinExistence type="predicted"/>
<evidence type="ECO:0000313" key="2">
    <source>
        <dbReference type="Proteomes" id="UP000093044"/>
    </source>
</evidence>
<accession>A0A1B2I631</accession>
<dbReference type="Proteomes" id="UP000093044">
    <property type="component" value="Chromosome"/>
</dbReference>
<dbReference type="AlphaFoldDB" id="A0A1B2I631"/>
<gene>
    <name evidence="1" type="ORF">BED41_10395</name>
</gene>
<dbReference type="STRING" id="1197717.BED41_10395"/>
<name>A0A1B2I631_9BACT</name>
<dbReference type="RefSeq" id="WP_066745729.1">
    <property type="nucleotide sequence ID" value="NZ_CP016757.1"/>
</dbReference>